<reference evidence="2" key="1">
    <citation type="journal article" date="2018" name="Nat. Microbiol.">
        <title>Leveraging single-cell genomics to expand the fungal tree of life.</title>
        <authorList>
            <person name="Ahrendt S.R."/>
            <person name="Quandt C.A."/>
            <person name="Ciobanu D."/>
            <person name="Clum A."/>
            <person name="Salamov A."/>
            <person name="Andreopoulos B."/>
            <person name="Cheng J.F."/>
            <person name="Woyke T."/>
            <person name="Pelin A."/>
            <person name="Henrissat B."/>
            <person name="Reynolds N.K."/>
            <person name="Benny G.L."/>
            <person name="Smith M.E."/>
            <person name="James T.Y."/>
            <person name="Grigoriev I.V."/>
        </authorList>
    </citation>
    <scope>NUCLEOTIDE SEQUENCE [LARGE SCALE GENOMIC DNA]</scope>
    <source>
        <strain evidence="2">Baker2002</strain>
    </source>
</reference>
<evidence type="ECO:0000313" key="1">
    <source>
        <dbReference type="EMBL" id="RKP31709.1"/>
    </source>
</evidence>
<gene>
    <name evidence="1" type="ORF">METBISCDRAFT_22154</name>
</gene>
<dbReference type="Proteomes" id="UP000268321">
    <property type="component" value="Unassembled WGS sequence"/>
</dbReference>
<dbReference type="AlphaFoldDB" id="A0A4V1J3D8"/>
<keyword evidence="2" id="KW-1185">Reference proteome</keyword>
<sequence length="102" mass="11216">MPQTKENDNQMSPEENLREIVAQRGLAGKEGEVLANKLIETLGSLDEQLQTIINLILASAIAQSSVAALKGQVVKYMMMNSGSSLWCLHLQRLIELAYEDTA</sequence>
<dbReference type="EMBL" id="ML004438">
    <property type="protein sequence ID" value="RKP31709.1"/>
    <property type="molecule type" value="Genomic_DNA"/>
</dbReference>
<name>A0A4V1J3D8_9ASCO</name>
<dbReference type="OrthoDB" id="4090463at2759"/>
<proteinExistence type="predicted"/>
<organism evidence="1 2">
    <name type="scientific">Metschnikowia bicuspidata</name>
    <dbReference type="NCBI Taxonomy" id="27322"/>
    <lineage>
        <taxon>Eukaryota</taxon>
        <taxon>Fungi</taxon>
        <taxon>Dikarya</taxon>
        <taxon>Ascomycota</taxon>
        <taxon>Saccharomycotina</taxon>
        <taxon>Pichiomycetes</taxon>
        <taxon>Metschnikowiaceae</taxon>
        <taxon>Metschnikowia</taxon>
    </lineage>
</organism>
<protein>
    <submittedName>
        <fullName evidence="1">Uncharacterized protein</fullName>
    </submittedName>
</protein>
<evidence type="ECO:0000313" key="2">
    <source>
        <dbReference type="Proteomes" id="UP000268321"/>
    </source>
</evidence>
<accession>A0A4V1J3D8</accession>